<dbReference type="InterPro" id="IPR029036">
    <property type="entry name" value="P5CR_dimer"/>
</dbReference>
<keyword evidence="4" id="KW-0963">Cytoplasm</keyword>
<evidence type="ECO:0000259" key="7">
    <source>
        <dbReference type="Pfam" id="PF03807"/>
    </source>
</evidence>
<evidence type="ECO:0000313" key="9">
    <source>
        <dbReference type="EMBL" id="SFM67557.1"/>
    </source>
</evidence>
<keyword evidence="2 4" id="KW-0521">NADP</keyword>
<evidence type="ECO:0000256" key="3">
    <source>
        <dbReference type="ARBA" id="ARBA00023002"/>
    </source>
</evidence>
<dbReference type="SUPFAM" id="SSF48179">
    <property type="entry name" value="6-phosphogluconate dehydrogenase C-terminal domain-like"/>
    <property type="match status" value="1"/>
</dbReference>
<dbReference type="GO" id="GO:0005737">
    <property type="term" value="C:cytoplasm"/>
    <property type="evidence" value="ECO:0007669"/>
    <property type="project" value="UniProtKB-SubCell"/>
</dbReference>
<evidence type="ECO:0000259" key="8">
    <source>
        <dbReference type="Pfam" id="PF14748"/>
    </source>
</evidence>
<name>A0A1I4ST52_9PROT</name>
<dbReference type="GO" id="GO:0055129">
    <property type="term" value="P:L-proline biosynthetic process"/>
    <property type="evidence" value="ECO:0007669"/>
    <property type="project" value="UniProtKB-UniRule"/>
</dbReference>
<dbReference type="FunFam" id="1.10.3730.10:FF:000001">
    <property type="entry name" value="Pyrroline-5-carboxylate reductase"/>
    <property type="match status" value="1"/>
</dbReference>
<evidence type="ECO:0000256" key="4">
    <source>
        <dbReference type="HAMAP-Rule" id="MF_01925"/>
    </source>
</evidence>
<comment type="catalytic activity">
    <reaction evidence="4">
        <text>L-proline + NADP(+) = (S)-1-pyrroline-5-carboxylate + NADPH + 2 H(+)</text>
        <dbReference type="Rhea" id="RHEA:14109"/>
        <dbReference type="ChEBI" id="CHEBI:15378"/>
        <dbReference type="ChEBI" id="CHEBI:17388"/>
        <dbReference type="ChEBI" id="CHEBI:57783"/>
        <dbReference type="ChEBI" id="CHEBI:58349"/>
        <dbReference type="ChEBI" id="CHEBI:60039"/>
        <dbReference type="EC" id="1.5.1.2"/>
    </reaction>
</comment>
<comment type="catalytic activity">
    <reaction evidence="4">
        <text>L-proline + NAD(+) = (S)-1-pyrroline-5-carboxylate + NADH + 2 H(+)</text>
        <dbReference type="Rhea" id="RHEA:14105"/>
        <dbReference type="ChEBI" id="CHEBI:15378"/>
        <dbReference type="ChEBI" id="CHEBI:17388"/>
        <dbReference type="ChEBI" id="CHEBI:57540"/>
        <dbReference type="ChEBI" id="CHEBI:57945"/>
        <dbReference type="ChEBI" id="CHEBI:60039"/>
        <dbReference type="EC" id="1.5.1.2"/>
    </reaction>
</comment>
<feature type="binding site" evidence="6">
    <location>
        <begin position="67"/>
        <end position="70"/>
    </location>
    <ligand>
        <name>NADP(+)</name>
        <dbReference type="ChEBI" id="CHEBI:58349"/>
    </ligand>
</feature>
<gene>
    <name evidence="4" type="primary">proC</name>
    <name evidence="9" type="ORF">SAMN05421880_12634</name>
</gene>
<keyword evidence="3 4" id="KW-0560">Oxidoreductase</keyword>
<dbReference type="AlphaFoldDB" id="A0A1I4ST52"/>
<dbReference type="InterPro" id="IPR000304">
    <property type="entry name" value="Pyrroline-COOH_reductase"/>
</dbReference>
<organism evidence="9 10">
    <name type="scientific">Nitrosomonas nitrosa</name>
    <dbReference type="NCBI Taxonomy" id="52442"/>
    <lineage>
        <taxon>Bacteria</taxon>
        <taxon>Pseudomonadati</taxon>
        <taxon>Pseudomonadota</taxon>
        <taxon>Betaproteobacteria</taxon>
        <taxon>Nitrosomonadales</taxon>
        <taxon>Nitrosomonadaceae</taxon>
        <taxon>Nitrosomonas</taxon>
    </lineage>
</organism>
<dbReference type="InterPro" id="IPR028939">
    <property type="entry name" value="P5C_Rdtase_cat_N"/>
</dbReference>
<evidence type="ECO:0000256" key="6">
    <source>
        <dbReference type="PIRSR" id="PIRSR000193-1"/>
    </source>
</evidence>
<dbReference type="Pfam" id="PF14748">
    <property type="entry name" value="P5CR_dimer"/>
    <property type="match status" value="1"/>
</dbReference>
<dbReference type="EMBL" id="FOUF01000026">
    <property type="protein sequence ID" value="SFM67557.1"/>
    <property type="molecule type" value="Genomic_DNA"/>
</dbReference>
<dbReference type="Pfam" id="PF03807">
    <property type="entry name" value="F420_oxidored"/>
    <property type="match status" value="1"/>
</dbReference>
<proteinExistence type="inferred from homology"/>
<dbReference type="Proteomes" id="UP000199561">
    <property type="component" value="Unassembled WGS sequence"/>
</dbReference>
<evidence type="ECO:0000256" key="1">
    <source>
        <dbReference type="ARBA" id="ARBA00005525"/>
    </source>
</evidence>
<dbReference type="UniPathway" id="UPA00098">
    <property type="reaction ID" value="UER00361"/>
</dbReference>
<dbReference type="InterPro" id="IPR008927">
    <property type="entry name" value="6-PGluconate_DH-like_C_sf"/>
</dbReference>
<dbReference type="InterPro" id="IPR036291">
    <property type="entry name" value="NAD(P)-bd_dom_sf"/>
</dbReference>
<sequence length="270" mass="28367">MNITFVGGGNMACALIGGLLQQDYPAGQVQVVEIDSDARARIKQQLGVNAVAALTEGINGSNVIVLAVKPQQLSAVAGQLAPLLNGQLVISIAAGIRTSDLSRWLGDYGGIVRAMPNTPSLIRAGMTGLYALPTVNSQQKEEAANILSAVGSIIWVEQEVLLDAATAVSGSGPAYIFYFIEAMQQAGTELGLTKEQAKLLTLQTFFGATQLASQSDEDVATLRSRVTSKGGTTEQALLSMEQDGVKNAIMRAMHVAYERAQQMGDELGGK</sequence>
<feature type="domain" description="Pyrroline-5-carboxylate reductase dimerisation" evidence="8">
    <location>
        <begin position="159"/>
        <end position="263"/>
    </location>
</feature>
<dbReference type="STRING" id="52442.SAMN05421880_12634"/>
<dbReference type="EC" id="1.5.1.2" evidence="4 5"/>
<evidence type="ECO:0000256" key="5">
    <source>
        <dbReference type="NCBIfam" id="TIGR00112"/>
    </source>
</evidence>
<dbReference type="GO" id="GO:0004735">
    <property type="term" value="F:pyrroline-5-carboxylate reductase activity"/>
    <property type="evidence" value="ECO:0007669"/>
    <property type="project" value="UniProtKB-UniRule"/>
</dbReference>
<dbReference type="Gene3D" id="3.40.50.720">
    <property type="entry name" value="NAD(P)-binding Rossmann-like Domain"/>
    <property type="match status" value="1"/>
</dbReference>
<evidence type="ECO:0000256" key="2">
    <source>
        <dbReference type="ARBA" id="ARBA00022857"/>
    </source>
</evidence>
<dbReference type="Gene3D" id="1.10.3730.10">
    <property type="entry name" value="ProC C-terminal domain-like"/>
    <property type="match status" value="1"/>
</dbReference>
<comment type="similarity">
    <text evidence="1 4">Belongs to the pyrroline-5-carboxylate reductase family.</text>
</comment>
<dbReference type="NCBIfam" id="TIGR00112">
    <property type="entry name" value="proC"/>
    <property type="match status" value="1"/>
</dbReference>
<dbReference type="PANTHER" id="PTHR11645">
    <property type="entry name" value="PYRROLINE-5-CARBOXYLATE REDUCTASE"/>
    <property type="match status" value="1"/>
</dbReference>
<protein>
    <recommendedName>
        <fullName evidence="4 5">Pyrroline-5-carboxylate reductase</fullName>
        <shortName evidence="4">P5C reductase</shortName>
        <shortName evidence="4">P5CR</shortName>
        <ecNumber evidence="4 5">1.5.1.2</ecNumber>
    </recommendedName>
    <alternativeName>
        <fullName evidence="4">PCA reductase</fullName>
    </alternativeName>
</protein>
<dbReference type="PANTHER" id="PTHR11645:SF0">
    <property type="entry name" value="PYRROLINE-5-CARBOXYLATE REDUCTASE 3"/>
    <property type="match status" value="1"/>
</dbReference>
<keyword evidence="4" id="KW-0028">Amino-acid biosynthesis</keyword>
<reference evidence="9 10" key="1">
    <citation type="submission" date="2016-10" db="EMBL/GenBank/DDBJ databases">
        <authorList>
            <person name="de Groot N.N."/>
        </authorList>
    </citation>
    <scope>NUCLEOTIDE SEQUENCE [LARGE SCALE GENOMIC DNA]</scope>
    <source>
        <strain evidence="9 10">Nm146</strain>
    </source>
</reference>
<keyword evidence="10" id="KW-1185">Reference proteome</keyword>
<comment type="function">
    <text evidence="4">Catalyzes the reduction of 1-pyrroline-5-carboxylate (PCA) to L-proline.</text>
</comment>
<comment type="pathway">
    <text evidence="4">Amino-acid biosynthesis; L-proline biosynthesis; L-proline from L-glutamate 5-semialdehyde: step 1/1.</text>
</comment>
<dbReference type="RefSeq" id="WP_090671053.1">
    <property type="nucleotide sequence ID" value="NZ_FOUF01000026.1"/>
</dbReference>
<feature type="domain" description="Pyrroline-5-carboxylate reductase catalytic N-terminal" evidence="7">
    <location>
        <begin position="3"/>
        <end position="95"/>
    </location>
</feature>
<dbReference type="SUPFAM" id="SSF51735">
    <property type="entry name" value="NAD(P)-binding Rossmann-fold domains"/>
    <property type="match status" value="1"/>
</dbReference>
<dbReference type="PIRSF" id="PIRSF000193">
    <property type="entry name" value="Pyrrol-5-carb_rd"/>
    <property type="match status" value="1"/>
</dbReference>
<keyword evidence="4" id="KW-0641">Proline biosynthesis</keyword>
<dbReference type="HAMAP" id="MF_01925">
    <property type="entry name" value="P5C_reductase"/>
    <property type="match status" value="1"/>
</dbReference>
<evidence type="ECO:0000313" key="10">
    <source>
        <dbReference type="Proteomes" id="UP000199561"/>
    </source>
</evidence>
<accession>A0A1I4ST52</accession>
<comment type="subcellular location">
    <subcellularLocation>
        <location evidence="4">Cytoplasm</location>
    </subcellularLocation>
</comment>